<reference evidence="1 2" key="1">
    <citation type="submission" date="2020-07" db="EMBL/GenBank/DDBJ databases">
        <title>Description of Kordia aestuariivivens sp. nov., isolated from a tidal flat.</title>
        <authorList>
            <person name="Park S."/>
            <person name="Yoon J.-H."/>
        </authorList>
    </citation>
    <scope>NUCLEOTIDE SEQUENCE [LARGE SCALE GENOMIC DNA]</scope>
    <source>
        <strain evidence="1 2">YSTF-M3</strain>
    </source>
</reference>
<gene>
    <name evidence="1" type="ORF">H2O64_05145</name>
</gene>
<keyword evidence="2" id="KW-1185">Reference proteome</keyword>
<sequence length="69" mass="7256">MKKQILSIGKVLSKTEQKAINGGSLGIGGISNPCPIVLLAAPPEGCHYITVPGIPCPTYKLVCFDITPY</sequence>
<dbReference type="Proteomes" id="UP000619238">
    <property type="component" value="Unassembled WGS sequence"/>
</dbReference>
<accession>A0ABR7Q643</accession>
<evidence type="ECO:0008006" key="3">
    <source>
        <dbReference type="Google" id="ProtNLM"/>
    </source>
</evidence>
<name>A0ABR7Q643_9FLAO</name>
<dbReference type="EMBL" id="JACGWS010000002">
    <property type="protein sequence ID" value="MBC8754046.1"/>
    <property type="molecule type" value="Genomic_DNA"/>
</dbReference>
<organism evidence="1 2">
    <name type="scientific">Kordia aestuariivivens</name>
    <dbReference type="NCBI Taxonomy" id="2759037"/>
    <lineage>
        <taxon>Bacteria</taxon>
        <taxon>Pseudomonadati</taxon>
        <taxon>Bacteroidota</taxon>
        <taxon>Flavobacteriia</taxon>
        <taxon>Flavobacteriales</taxon>
        <taxon>Flavobacteriaceae</taxon>
        <taxon>Kordia</taxon>
    </lineage>
</organism>
<evidence type="ECO:0000313" key="2">
    <source>
        <dbReference type="Proteomes" id="UP000619238"/>
    </source>
</evidence>
<comment type="caution">
    <text evidence="1">The sequence shown here is derived from an EMBL/GenBank/DDBJ whole genome shotgun (WGS) entry which is preliminary data.</text>
</comment>
<dbReference type="RefSeq" id="WP_187561083.1">
    <property type="nucleotide sequence ID" value="NZ_JACGWS010000002.1"/>
</dbReference>
<protein>
    <recommendedName>
        <fullName evidence="3">Bacteriocin</fullName>
    </recommendedName>
</protein>
<evidence type="ECO:0000313" key="1">
    <source>
        <dbReference type="EMBL" id="MBC8754046.1"/>
    </source>
</evidence>
<proteinExistence type="predicted"/>